<dbReference type="Gene3D" id="3.40.50.300">
    <property type="entry name" value="P-loop containing nucleotide triphosphate hydrolases"/>
    <property type="match status" value="2"/>
</dbReference>
<evidence type="ECO:0000313" key="5">
    <source>
        <dbReference type="Proteomes" id="UP000192639"/>
    </source>
</evidence>
<organism evidence="4 5">
    <name type="scientific">Enterospora canceri</name>
    <dbReference type="NCBI Taxonomy" id="1081671"/>
    <lineage>
        <taxon>Eukaryota</taxon>
        <taxon>Fungi</taxon>
        <taxon>Fungi incertae sedis</taxon>
        <taxon>Microsporidia</taxon>
        <taxon>Enterocytozoonidae</taxon>
        <taxon>Enterospora</taxon>
    </lineage>
</organism>
<dbReference type="GO" id="GO:0005694">
    <property type="term" value="C:chromosome"/>
    <property type="evidence" value="ECO:0007669"/>
    <property type="project" value="InterPro"/>
</dbReference>
<reference evidence="4 5" key="1">
    <citation type="journal article" date="2017" name="Environ. Microbiol.">
        <title>Decay of the glycolytic pathway and adaptation to intranuclear parasitism within Enterocytozoonidae microsporidia.</title>
        <authorList>
            <person name="Wiredu Boakye D."/>
            <person name="Jaroenlak P."/>
            <person name="Prachumwat A."/>
            <person name="Williams T.A."/>
            <person name="Bateman K.S."/>
            <person name="Itsathitphaisarn O."/>
            <person name="Sritunyalucksana K."/>
            <person name="Paszkiewicz K.H."/>
            <person name="Moore K.A."/>
            <person name="Stentiford G.D."/>
            <person name="Williams B.A."/>
        </authorList>
    </citation>
    <scope>NUCLEOTIDE SEQUENCE [LARGE SCALE GENOMIC DNA]</scope>
    <source>
        <strain evidence="4 5">GB1</strain>
    </source>
</reference>
<evidence type="ECO:0000256" key="2">
    <source>
        <dbReference type="SAM" id="Coils"/>
    </source>
</evidence>
<dbReference type="InterPro" id="IPR036277">
    <property type="entry name" value="SMC_hinge_sf"/>
</dbReference>
<dbReference type="Gene3D" id="3.30.70.1620">
    <property type="match status" value="1"/>
</dbReference>
<dbReference type="SMART" id="SM00968">
    <property type="entry name" value="SMC_hinge"/>
    <property type="match status" value="1"/>
</dbReference>
<dbReference type="GO" id="GO:0051276">
    <property type="term" value="P:chromosome organization"/>
    <property type="evidence" value="ECO:0007669"/>
    <property type="project" value="InterPro"/>
</dbReference>
<dbReference type="InterPro" id="IPR010935">
    <property type="entry name" value="SMC_hinge"/>
</dbReference>
<keyword evidence="1 2" id="KW-0175">Coiled coil</keyword>
<evidence type="ECO:0000313" key="4">
    <source>
        <dbReference type="EMBL" id="ORD93732.1"/>
    </source>
</evidence>
<feature type="coiled-coil region" evidence="2">
    <location>
        <begin position="337"/>
        <end position="393"/>
    </location>
</feature>
<keyword evidence="5" id="KW-1185">Reference proteome</keyword>
<dbReference type="SUPFAM" id="SSF52540">
    <property type="entry name" value="P-loop containing nucleoside triphosphate hydrolases"/>
    <property type="match status" value="1"/>
</dbReference>
<protein>
    <submittedName>
        <fullName evidence="4">SMC3</fullName>
    </submittedName>
</protein>
<accession>A0A1Y1S6T7</accession>
<dbReference type="EMBL" id="LWDP01000051">
    <property type="protein sequence ID" value="ORD93732.1"/>
    <property type="molecule type" value="Genomic_DNA"/>
</dbReference>
<name>A0A1Y1S6T7_9MICR</name>
<dbReference type="GO" id="GO:0007059">
    <property type="term" value="P:chromosome segregation"/>
    <property type="evidence" value="ECO:0007669"/>
    <property type="project" value="UniProtKB-ARBA"/>
</dbReference>
<dbReference type="VEuPathDB" id="MicrosporidiaDB:ECANGB1_1590"/>
<comment type="caution">
    <text evidence="4">The sequence shown here is derived from an EMBL/GenBank/DDBJ whole genome shotgun (WGS) entry which is preliminary data.</text>
</comment>
<dbReference type="Proteomes" id="UP000192639">
    <property type="component" value="Unassembled WGS sequence"/>
</dbReference>
<sequence length="936" mass="107631">MRIKSLTLKNYKSFKGTHKVSLGEKSIVLGRNGSGKSNLLSALFSVFMHDKFKDEEKVQYNKNEEESFVEVVLENKERRLAVDSDKVIIRKKFAYSGTTCEINGKSVTKDELVGLFESAGLHKYNFISQGFDYISDVANLINRVSGANKFEEVKKIVNRNLDASEIDDMLEKLEYKKLKYNDFVQKMSKFDELDKKRKGCELELAKDELSKITKEIEQIEKNNAPETKESDELVELKIEEVRRNILGKMKEKHAIISGISHVENIDILNSLIISKNEQEVLYRIMGKKEAGAIENLLTKTKVLENSATEKGKLLEAGESKKTEKEILIQAIKYFDAMGTKKEELDELVSKLKDLKVKSKQNIVKSRKEAFLKKNQLKEEQKRLSDKVSKLQNRLLYLGNQQINIYDHIKETKGVLGCVYDLIDVDTKYLKAFEAVAKNTMYYVVVENTQVAKECIQKIGNRGRCTFIDLSRLNPGVKNAIGGLNMLSDFIRPNNPNISGISNLINFITKNYYVSPEIEKALGIRNRYSVNVVTLDGESIERNGSITGGYERNNECLLELVRVKKEYADITDQLKQFIDLDSFDLNTNIQKEAYLKYLEFKIELHKNKKIKLNKVEDEEKELRRICSEIEHLKKEIVYIGRELDNLNNNNKLMILKKIKQVLVLNKELCEIKLEETSLINQLYNENTAVSGEMLGKRNILLEKRSKLMKKHNILSMNNLVEKDDVELNQIKNNLKSVLTELKVYSSFNFNVKNRERMMDLDRVRDELNELKNDKQNIEKYVEYLEKIKDERIGTVFDSVAHNFAEIFHFITGNKISLEQVNNQIQIKLDDEIIENLNGLSGGQKTTFSLALMLAVQRTDPSPLYIFDEIDANLDSTFCSRVYDLLRETNAQFVISTFKNISNTDLGSGTKYFGVMMEDKTSQVGEISKEAATESLKR</sequence>
<dbReference type="Gene3D" id="1.20.1060.20">
    <property type="match status" value="1"/>
</dbReference>
<dbReference type="Pfam" id="PF02463">
    <property type="entry name" value="SMC_N"/>
    <property type="match status" value="1"/>
</dbReference>
<dbReference type="PANTHER" id="PTHR43977">
    <property type="entry name" value="STRUCTURAL MAINTENANCE OF CHROMOSOMES PROTEIN 3"/>
    <property type="match status" value="1"/>
</dbReference>
<evidence type="ECO:0000256" key="1">
    <source>
        <dbReference type="ARBA" id="ARBA00023054"/>
    </source>
</evidence>
<dbReference type="GO" id="GO:0005524">
    <property type="term" value="F:ATP binding"/>
    <property type="evidence" value="ECO:0007669"/>
    <property type="project" value="InterPro"/>
</dbReference>
<feature type="coiled-coil region" evidence="2">
    <location>
        <begin position="752"/>
        <end position="789"/>
    </location>
</feature>
<gene>
    <name evidence="4" type="primary">SMC3</name>
    <name evidence="4" type="ORF">ECANGB1_1590</name>
</gene>
<feature type="coiled-coil region" evidence="2">
    <location>
        <begin position="604"/>
        <end position="648"/>
    </location>
</feature>
<dbReference type="OrthoDB" id="5575062at2759"/>
<dbReference type="SUPFAM" id="SSF75553">
    <property type="entry name" value="Smc hinge domain"/>
    <property type="match status" value="1"/>
</dbReference>
<dbReference type="Pfam" id="PF06470">
    <property type="entry name" value="SMC_hinge"/>
    <property type="match status" value="1"/>
</dbReference>
<dbReference type="AlphaFoldDB" id="A0A1Y1S6T7"/>
<dbReference type="InterPro" id="IPR003395">
    <property type="entry name" value="RecF/RecN/SMC_N"/>
</dbReference>
<feature type="domain" description="SMC hinge" evidence="3">
    <location>
        <begin position="412"/>
        <end position="524"/>
    </location>
</feature>
<proteinExistence type="predicted"/>
<evidence type="ECO:0000259" key="3">
    <source>
        <dbReference type="SMART" id="SM00968"/>
    </source>
</evidence>
<dbReference type="InterPro" id="IPR027417">
    <property type="entry name" value="P-loop_NTPase"/>
</dbReference>